<keyword evidence="2" id="KW-1185">Reference proteome</keyword>
<dbReference type="AlphaFoldDB" id="A0A9P1I7I7"/>
<dbReference type="PANTHER" id="PTHR14095">
    <property type="entry name" value="PHOSPHATASE 2A REGULATORY SUBUNIT-RELATED"/>
    <property type="match status" value="1"/>
</dbReference>
<dbReference type="PANTHER" id="PTHR14095:SF5">
    <property type="entry name" value="EF-HAND DOMAIN-CONTAINING PROTEIN"/>
    <property type="match status" value="1"/>
</dbReference>
<dbReference type="Gene3D" id="1.10.238.10">
    <property type="entry name" value="EF-hand"/>
    <property type="match status" value="1"/>
</dbReference>
<dbReference type="EMBL" id="CANHGI010000001">
    <property type="protein sequence ID" value="CAI5439024.1"/>
    <property type="molecule type" value="Genomic_DNA"/>
</dbReference>
<organism evidence="1 2">
    <name type="scientific">Caenorhabditis angaria</name>
    <dbReference type="NCBI Taxonomy" id="860376"/>
    <lineage>
        <taxon>Eukaryota</taxon>
        <taxon>Metazoa</taxon>
        <taxon>Ecdysozoa</taxon>
        <taxon>Nematoda</taxon>
        <taxon>Chromadorea</taxon>
        <taxon>Rhabditida</taxon>
        <taxon>Rhabditina</taxon>
        <taxon>Rhabditomorpha</taxon>
        <taxon>Rhabditoidea</taxon>
        <taxon>Rhabditidae</taxon>
        <taxon>Peloderinae</taxon>
        <taxon>Caenorhabditis</taxon>
    </lineage>
</organism>
<name>A0A9P1I7I7_9PELO</name>
<evidence type="ECO:0000313" key="1">
    <source>
        <dbReference type="EMBL" id="CAI5439024.1"/>
    </source>
</evidence>
<dbReference type="SUPFAM" id="SSF47473">
    <property type="entry name" value="EF-hand"/>
    <property type="match status" value="1"/>
</dbReference>
<sequence>MSTTPMNRKLLSIQEVAFPFKFSPLATSSPIAKKTANNSFLSTSSGSEGGNLTEIAIKGVDESLIADKSDCSLLSFQTAIEYVDGNAFMPTKFRLPHDSVRAALEICAQKTWPSNTPSAYKEIALQRYLWDARSIWRPYTMVQEPGTVIQFLCKDGLTKSYINNSIGFTYYKLIDISVNDVFDKQNMFDYFIERGIPSTIIDRLFEGVVTKGKKEILNVAEASHFIFALYGMDEYQSIEYWFRIFDVEGLGYLDQKHLEIHYNEVVKFLRKIGIEALKFDQVFDMFSEILGTRKWTLKILKKSPTITVRVLSAFTNALKFYDFETNERMNTEREDDEMFGEHRNCWRRELDHAYDSFYDQEDISQ</sequence>
<dbReference type="GO" id="GO:0000159">
    <property type="term" value="C:protein phosphatase type 2A complex"/>
    <property type="evidence" value="ECO:0007669"/>
    <property type="project" value="TreeGrafter"/>
</dbReference>
<dbReference type="GO" id="GO:0019888">
    <property type="term" value="F:protein phosphatase regulator activity"/>
    <property type="evidence" value="ECO:0007669"/>
    <property type="project" value="TreeGrafter"/>
</dbReference>
<dbReference type="Proteomes" id="UP001152747">
    <property type="component" value="Unassembled WGS sequence"/>
</dbReference>
<reference evidence="1" key="1">
    <citation type="submission" date="2022-11" db="EMBL/GenBank/DDBJ databases">
        <authorList>
            <person name="Kikuchi T."/>
        </authorList>
    </citation>
    <scope>NUCLEOTIDE SEQUENCE</scope>
    <source>
        <strain evidence="1">PS1010</strain>
    </source>
</reference>
<comment type="caution">
    <text evidence="1">The sequence shown here is derived from an EMBL/GenBank/DDBJ whole genome shotgun (WGS) entry which is preliminary data.</text>
</comment>
<evidence type="ECO:0008006" key="3">
    <source>
        <dbReference type="Google" id="ProtNLM"/>
    </source>
</evidence>
<dbReference type="OrthoDB" id="10265007at2759"/>
<gene>
    <name evidence="1" type="ORF">CAMP_LOCUS1661</name>
</gene>
<proteinExistence type="predicted"/>
<dbReference type="InterPro" id="IPR011992">
    <property type="entry name" value="EF-hand-dom_pair"/>
</dbReference>
<protein>
    <recommendedName>
        <fullName evidence="3">EF-hand domain-containing protein</fullName>
    </recommendedName>
</protein>
<evidence type="ECO:0000313" key="2">
    <source>
        <dbReference type="Proteomes" id="UP001152747"/>
    </source>
</evidence>
<accession>A0A9P1I7I7</accession>